<keyword evidence="8" id="KW-0393">Immunoglobulin domain</keyword>
<dbReference type="STRING" id="39432.ENSSBOP00000016304"/>
<evidence type="ECO:0000256" key="4">
    <source>
        <dbReference type="ARBA" id="ARBA00022889"/>
    </source>
</evidence>
<proteinExistence type="inferred from homology"/>
<dbReference type="Gene3D" id="2.60.40.10">
    <property type="entry name" value="Immunoglobulins"/>
    <property type="match status" value="10"/>
</dbReference>
<reference evidence="13" key="2">
    <citation type="submission" date="2025-09" db="UniProtKB">
        <authorList>
            <consortium name="Ensembl"/>
        </authorList>
    </citation>
    <scope>IDENTIFICATION</scope>
</reference>
<dbReference type="PROSITE" id="PS50853">
    <property type="entry name" value="FN3"/>
    <property type="match status" value="2"/>
</dbReference>
<dbReference type="FunFam" id="2.60.40.10:FF:000286">
    <property type="entry name" value="Myosin binding protein C, slow type"/>
    <property type="match status" value="1"/>
</dbReference>
<evidence type="ECO:0000256" key="6">
    <source>
        <dbReference type="ARBA" id="ARBA00023179"/>
    </source>
</evidence>
<dbReference type="CDD" id="cd05894">
    <property type="entry name" value="Ig_C5_MyBP-C"/>
    <property type="match status" value="1"/>
</dbReference>
<dbReference type="FunFam" id="2.60.40.10:FF:000062">
    <property type="entry name" value="Myosin-binding protein C, slow type"/>
    <property type="match status" value="1"/>
</dbReference>
<protein>
    <submittedName>
        <fullName evidence="13">Myosin binding protein C1</fullName>
    </submittedName>
</protein>
<dbReference type="GO" id="GO:0032982">
    <property type="term" value="C:myosin filament"/>
    <property type="evidence" value="ECO:0007669"/>
    <property type="project" value="UniProtKB-KW"/>
</dbReference>
<dbReference type="Pfam" id="PF18362">
    <property type="entry name" value="THB"/>
    <property type="match status" value="1"/>
</dbReference>
<dbReference type="PANTHER" id="PTHR13817">
    <property type="entry name" value="TITIN"/>
    <property type="match status" value="1"/>
</dbReference>
<dbReference type="Pfam" id="PF00041">
    <property type="entry name" value="fn3"/>
    <property type="match status" value="2"/>
</dbReference>
<dbReference type="GO" id="GO:0008307">
    <property type="term" value="F:structural constituent of muscle"/>
    <property type="evidence" value="ECO:0007669"/>
    <property type="project" value="UniProtKB-ARBA"/>
</dbReference>
<feature type="domain" description="Ig-like" evidence="11">
    <location>
        <begin position="340"/>
        <end position="427"/>
    </location>
</feature>
<feature type="domain" description="Ig-like" evidence="11">
    <location>
        <begin position="991"/>
        <end position="1079"/>
    </location>
</feature>
<dbReference type="CDD" id="cd00063">
    <property type="entry name" value="FN3"/>
    <property type="match status" value="3"/>
</dbReference>
<dbReference type="SMART" id="SM00409">
    <property type="entry name" value="IG"/>
    <property type="match status" value="7"/>
</dbReference>
<evidence type="ECO:0000259" key="11">
    <source>
        <dbReference type="PROSITE" id="PS50835"/>
    </source>
</evidence>
<dbReference type="AlphaFoldDB" id="A0A2K6T9I6"/>
<dbReference type="GO" id="GO:0031430">
    <property type="term" value="C:M band"/>
    <property type="evidence" value="ECO:0007669"/>
    <property type="project" value="TreeGrafter"/>
</dbReference>
<dbReference type="Pfam" id="PF00047">
    <property type="entry name" value="ig"/>
    <property type="match status" value="1"/>
</dbReference>
<name>A0A2K6T9I6_SAIBB</name>
<dbReference type="GO" id="GO:0007155">
    <property type="term" value="P:cell adhesion"/>
    <property type="evidence" value="ECO:0007669"/>
    <property type="project" value="UniProtKB-KW"/>
</dbReference>
<evidence type="ECO:0000313" key="14">
    <source>
        <dbReference type="Proteomes" id="UP000233220"/>
    </source>
</evidence>
<keyword evidence="4" id="KW-0130">Cell adhesion</keyword>
<dbReference type="FunFam" id="2.60.40.10:FF:000326">
    <property type="entry name" value="Myosin-binding protein C, cardiac-type"/>
    <property type="match status" value="1"/>
</dbReference>
<evidence type="ECO:0000256" key="3">
    <source>
        <dbReference type="ARBA" id="ARBA00022737"/>
    </source>
</evidence>
<dbReference type="CDD" id="cd00096">
    <property type="entry name" value="Ig"/>
    <property type="match status" value="2"/>
</dbReference>
<dbReference type="FunFam" id="2.60.40.10:FF:000085">
    <property type="entry name" value="Myosin-binding protein C, slow type"/>
    <property type="match status" value="1"/>
</dbReference>
<evidence type="ECO:0000256" key="2">
    <source>
        <dbReference type="ARBA" id="ARBA00022553"/>
    </source>
</evidence>
<keyword evidence="3" id="KW-0677">Repeat</keyword>
<keyword evidence="1" id="KW-0787">Thick filament</keyword>
<evidence type="ECO:0000256" key="1">
    <source>
        <dbReference type="ARBA" id="ARBA00022433"/>
    </source>
</evidence>
<keyword evidence="7" id="KW-0009">Actin-binding</keyword>
<dbReference type="SUPFAM" id="SSF48726">
    <property type="entry name" value="Immunoglobulin"/>
    <property type="match status" value="7"/>
</dbReference>
<dbReference type="Ensembl" id="ENSSBOT00000033109.1">
    <property type="protein sequence ID" value="ENSSBOP00000016304.1"/>
    <property type="gene ID" value="ENSSBOG00000024613.1"/>
</dbReference>
<dbReference type="InterPro" id="IPR036179">
    <property type="entry name" value="Ig-like_dom_sf"/>
</dbReference>
<evidence type="ECO:0000256" key="9">
    <source>
        <dbReference type="ARBA" id="ARBA00038352"/>
    </source>
</evidence>
<gene>
    <name evidence="13" type="primary">MYBPC1</name>
</gene>
<dbReference type="Pfam" id="PF07679">
    <property type="entry name" value="I-set"/>
    <property type="match status" value="6"/>
</dbReference>
<dbReference type="InterPro" id="IPR007110">
    <property type="entry name" value="Ig-like_dom"/>
</dbReference>
<dbReference type="InterPro" id="IPR013151">
    <property type="entry name" value="Immunoglobulin_dom"/>
</dbReference>
<dbReference type="SMART" id="SM00060">
    <property type="entry name" value="FN3"/>
    <property type="match status" value="3"/>
</dbReference>
<evidence type="ECO:0000256" key="7">
    <source>
        <dbReference type="ARBA" id="ARBA00023203"/>
    </source>
</evidence>
<feature type="domain" description="Ig-like" evidence="11">
    <location>
        <begin position="522"/>
        <end position="615"/>
    </location>
</feature>
<dbReference type="SMART" id="SM00408">
    <property type="entry name" value="IGc2"/>
    <property type="match status" value="4"/>
</dbReference>
<evidence type="ECO:0000259" key="12">
    <source>
        <dbReference type="PROSITE" id="PS50853"/>
    </source>
</evidence>
<dbReference type="Proteomes" id="UP000233220">
    <property type="component" value="Unplaced"/>
</dbReference>
<accession>A0A2K6T9I6</accession>
<dbReference type="GO" id="GO:0003779">
    <property type="term" value="F:actin binding"/>
    <property type="evidence" value="ECO:0007669"/>
    <property type="project" value="UniProtKB-KW"/>
</dbReference>
<evidence type="ECO:0000256" key="5">
    <source>
        <dbReference type="ARBA" id="ARBA00023157"/>
    </source>
</evidence>
<feature type="domain" description="Ig-like" evidence="11">
    <location>
        <begin position="432"/>
        <end position="501"/>
    </location>
</feature>
<sequence length="1117" mass="125215">MPEPTKKEENEVPTPAPPPEEPSKEKEARTTPAKEWSLGESPAGEEQDKQNANSQVSVLFVEKPQGGTVKVGENITFIAKVKAEDLLRKPTVKWFKGKWMDLASKAGKHLQLKETFERQTRMYTFEMQIIKAKENYAGNYRCEVTYKDKFDTCSFDLEVHESTGTTPSIDIRSAFKRSGEGQEDAGELDFSGLLKRREVKQQEEEPEVDVWELLKNANPSEYEKIAFQYGITDLRGMLKRLKRMRRVEKKSAAFAKILDPAYQVDKGGRVRFVVELADPKLEVKWFKNGQEIRPSTKYIFEHKGCQRIMFINNCQMTDDSEYYVTAGDEKCSTELFVREPPIMVTKQLEDTTAYCGERVELECEVSEDDANVKWFKNGEEIIPGPKSRYRIRVEGKKHILVIEGATKADSAEYSAMTTGGQSSCKLSVDLKPLKILTPLTDQTVNLGKEICLKCEISENITGKWTKNGLPVQESDRLKVVHKGRIHKLVIANALTEDEGDYVFAPDAYSVTLPAKVHVIDPPKIILDGLDADNTVTVIAGSKLRLEIPISGEPPPKAIWSRADKAIMEGSGRIRAESYPDSSTLVIDVAERDDSGVYHINLKNEAGEAHASIKIKVVDLPDPPVAPNVTEVGDDWCIMNWEPPAYDGGSPILGYFIERKKKQSSRWMRLNFDLCKETTFEPKKMIEGVAYEVRIFAVNAIGISKPSMPSKPFVPLAVTSPPTLLAVDSVTDTTVTMKWRPPDQIGAAGLDGYVLEYCFEGSTSAKQSDENGEAAFDLPEPPKIRIPRHLKQTYIRRVGEAVNLVIPFQGKPRPELTWKKDGADIDKNQINIRNSETDTIIFIRKAERSHSGKYDLQVKVEKFTESASIDIQIVDRPGPPQTVKIEDVWGENVALSWTPPKDDGNAAITGYTIQKADKKSMEWFTVIEHYHRTNATITELVIGNEYYFRVFSENMCGLSEDATMTKESAVIAKDGKIYKNPVYEDFDFSEAPMFTQPLVNTYAIAGYNATLNCSVRGNPKPKITWMKNKVAIVDDPRYRMFSNQGVCTLEIRKPSPYDGGTYCCKAVNDLGTVEIECKLEVKVIYQGVNTPGQPVFLEGQQQVGSPSAGSSCKAYLQT</sequence>
<dbReference type="SUPFAM" id="SSF49265">
    <property type="entry name" value="Fibronectin type III"/>
    <property type="match status" value="2"/>
</dbReference>
<feature type="domain" description="Fibronectin type-III" evidence="12">
    <location>
        <begin position="622"/>
        <end position="721"/>
    </location>
</feature>
<dbReference type="InterPro" id="IPR013783">
    <property type="entry name" value="Ig-like_fold"/>
</dbReference>
<organism evidence="13 14">
    <name type="scientific">Saimiri boliviensis boliviensis</name>
    <name type="common">Bolivian squirrel monkey</name>
    <dbReference type="NCBI Taxonomy" id="39432"/>
    <lineage>
        <taxon>Eukaryota</taxon>
        <taxon>Metazoa</taxon>
        <taxon>Chordata</taxon>
        <taxon>Craniata</taxon>
        <taxon>Vertebrata</taxon>
        <taxon>Euteleostomi</taxon>
        <taxon>Mammalia</taxon>
        <taxon>Eutheria</taxon>
        <taxon>Euarchontoglires</taxon>
        <taxon>Primates</taxon>
        <taxon>Haplorrhini</taxon>
        <taxon>Platyrrhini</taxon>
        <taxon>Cebidae</taxon>
        <taxon>Saimiriinae</taxon>
        <taxon>Saimiri</taxon>
    </lineage>
</organism>
<dbReference type="FunFam" id="2.60.40.10:FF:000060">
    <property type="entry name" value="Myosin-binding protein C, slow type"/>
    <property type="match status" value="1"/>
</dbReference>
<dbReference type="PROSITE" id="PS50835">
    <property type="entry name" value="IG_LIKE"/>
    <property type="match status" value="5"/>
</dbReference>
<keyword evidence="6" id="KW-0514">Muscle protein</keyword>
<dbReference type="InterPro" id="IPR050964">
    <property type="entry name" value="Striated_Muscle_Regulatory"/>
</dbReference>
<dbReference type="PANTHER" id="PTHR13817:SF27">
    <property type="entry name" value="MYOSIN-BINDING PROTEIN C, SLOW-TYPE"/>
    <property type="match status" value="1"/>
</dbReference>
<feature type="domain" description="Ig-like" evidence="11">
    <location>
        <begin position="781"/>
        <end position="869"/>
    </location>
</feature>
<dbReference type="GeneTree" id="ENSGT00940000158254"/>
<evidence type="ECO:0000256" key="10">
    <source>
        <dbReference type="SAM" id="MobiDB-lite"/>
    </source>
</evidence>
<dbReference type="InterPro" id="IPR013098">
    <property type="entry name" value="Ig_I-set"/>
</dbReference>
<evidence type="ECO:0000256" key="8">
    <source>
        <dbReference type="ARBA" id="ARBA00023319"/>
    </source>
</evidence>
<dbReference type="InterPro" id="IPR003599">
    <property type="entry name" value="Ig_sub"/>
</dbReference>
<reference evidence="13" key="1">
    <citation type="submission" date="2025-08" db="UniProtKB">
        <authorList>
            <consortium name="Ensembl"/>
        </authorList>
    </citation>
    <scope>IDENTIFICATION</scope>
</reference>
<dbReference type="InterPro" id="IPR040849">
    <property type="entry name" value="MyBP-C_THB"/>
</dbReference>
<dbReference type="PRINTS" id="PR00014">
    <property type="entry name" value="FNTYPEIII"/>
</dbReference>
<dbReference type="FunFam" id="2.60.40.10:FF:000031">
    <property type="entry name" value="Myosin-binding protein C, slow type"/>
    <property type="match status" value="1"/>
</dbReference>
<dbReference type="InterPro" id="IPR003961">
    <property type="entry name" value="FN3_dom"/>
</dbReference>
<dbReference type="GO" id="GO:0017022">
    <property type="term" value="F:myosin binding"/>
    <property type="evidence" value="ECO:0007669"/>
    <property type="project" value="Ensembl"/>
</dbReference>
<keyword evidence="14" id="KW-1185">Reference proteome</keyword>
<dbReference type="FunFam" id="2.60.40.10:FF:000081">
    <property type="entry name" value="Myosin-binding protein C, slow type"/>
    <property type="match status" value="1"/>
</dbReference>
<feature type="compositionally biased region" description="Basic and acidic residues" evidence="10">
    <location>
        <begin position="1"/>
        <end position="10"/>
    </location>
</feature>
<dbReference type="InterPro" id="IPR036116">
    <property type="entry name" value="FN3_sf"/>
</dbReference>
<dbReference type="InterPro" id="IPR003598">
    <property type="entry name" value="Ig_sub2"/>
</dbReference>
<dbReference type="GO" id="GO:0045214">
    <property type="term" value="P:sarcomere organization"/>
    <property type="evidence" value="ECO:0007669"/>
    <property type="project" value="TreeGrafter"/>
</dbReference>
<feature type="domain" description="Fibronectin type-III" evidence="12">
    <location>
        <begin position="878"/>
        <end position="973"/>
    </location>
</feature>
<feature type="region of interest" description="Disordered" evidence="10">
    <location>
        <begin position="1"/>
        <end position="52"/>
    </location>
</feature>
<keyword evidence="2" id="KW-0597">Phosphoprotein</keyword>
<dbReference type="FunFam" id="2.60.40.10:FF:000111">
    <property type="entry name" value="Myosin-binding protein C, slow type"/>
    <property type="match status" value="1"/>
</dbReference>
<comment type="similarity">
    <text evidence="9">Belongs to the immunoglobulin superfamily. MyBP family.</text>
</comment>
<evidence type="ECO:0000313" key="13">
    <source>
        <dbReference type="Ensembl" id="ENSSBOP00000016304.1"/>
    </source>
</evidence>
<keyword evidence="5" id="KW-1015">Disulfide bond</keyword>
<dbReference type="FunFam" id="2.60.40.10:FF:000070">
    <property type="entry name" value="Myosin-binding protein C, slow type"/>
    <property type="match status" value="1"/>
</dbReference>